<evidence type="ECO:0000313" key="8">
    <source>
        <dbReference type="EMBL" id="MFC5664880.1"/>
    </source>
</evidence>
<gene>
    <name evidence="8" type="ORF">ACFP3U_18060</name>
</gene>
<keyword evidence="4 7" id="KW-1133">Transmembrane helix</keyword>
<dbReference type="Gene3D" id="1.20.1250.20">
    <property type="entry name" value="MFS general substrate transporter like domains"/>
    <property type="match status" value="1"/>
</dbReference>
<evidence type="ECO:0000256" key="5">
    <source>
        <dbReference type="ARBA" id="ARBA00023136"/>
    </source>
</evidence>
<dbReference type="InterPro" id="IPR036259">
    <property type="entry name" value="MFS_trans_sf"/>
</dbReference>
<dbReference type="InterPro" id="IPR011701">
    <property type="entry name" value="MFS"/>
</dbReference>
<feature type="transmembrane region" description="Helical" evidence="7">
    <location>
        <begin position="281"/>
        <end position="301"/>
    </location>
</feature>
<dbReference type="PANTHER" id="PTHR43124:SF3">
    <property type="entry name" value="CHLORAMPHENICOL EFFLUX PUMP RV0191"/>
    <property type="match status" value="1"/>
</dbReference>
<proteinExistence type="predicted"/>
<dbReference type="Proteomes" id="UP001595975">
    <property type="component" value="Unassembled WGS sequence"/>
</dbReference>
<evidence type="ECO:0000313" key="9">
    <source>
        <dbReference type="Proteomes" id="UP001595975"/>
    </source>
</evidence>
<keyword evidence="5 7" id="KW-0472">Membrane</keyword>
<feature type="transmembrane region" description="Helical" evidence="7">
    <location>
        <begin position="171"/>
        <end position="191"/>
    </location>
</feature>
<dbReference type="RefSeq" id="WP_380226565.1">
    <property type="nucleotide sequence ID" value="NZ_JBHSOF010000021.1"/>
</dbReference>
<comment type="caution">
    <text evidence="8">The sequence shown here is derived from an EMBL/GenBank/DDBJ whole genome shotgun (WGS) entry which is preliminary data.</text>
</comment>
<keyword evidence="9" id="KW-1185">Reference proteome</keyword>
<protein>
    <submittedName>
        <fullName evidence="8">MFS transporter</fullName>
    </submittedName>
</protein>
<feature type="transmembrane region" description="Helical" evidence="7">
    <location>
        <begin position="313"/>
        <end position="331"/>
    </location>
</feature>
<keyword evidence="2" id="KW-1003">Cell membrane</keyword>
<name>A0ABW0X529_9ACTN</name>
<feature type="transmembrane region" description="Helical" evidence="7">
    <location>
        <begin position="197"/>
        <end position="217"/>
    </location>
</feature>
<feature type="transmembrane region" description="Helical" evidence="7">
    <location>
        <begin position="372"/>
        <end position="393"/>
    </location>
</feature>
<feature type="transmembrane region" description="Helical" evidence="7">
    <location>
        <begin position="86"/>
        <end position="108"/>
    </location>
</feature>
<evidence type="ECO:0000256" key="6">
    <source>
        <dbReference type="SAM" id="MobiDB-lite"/>
    </source>
</evidence>
<feature type="compositionally biased region" description="Low complexity" evidence="6">
    <location>
        <begin position="24"/>
        <end position="45"/>
    </location>
</feature>
<dbReference type="Pfam" id="PF07690">
    <property type="entry name" value="MFS_1"/>
    <property type="match status" value="1"/>
</dbReference>
<dbReference type="SUPFAM" id="SSF103473">
    <property type="entry name" value="MFS general substrate transporter"/>
    <property type="match status" value="1"/>
</dbReference>
<reference evidence="9" key="1">
    <citation type="journal article" date="2019" name="Int. J. Syst. Evol. Microbiol.">
        <title>The Global Catalogue of Microorganisms (GCM) 10K type strain sequencing project: providing services to taxonomists for standard genome sequencing and annotation.</title>
        <authorList>
            <consortium name="The Broad Institute Genomics Platform"/>
            <consortium name="The Broad Institute Genome Sequencing Center for Infectious Disease"/>
            <person name="Wu L."/>
            <person name="Ma J."/>
        </authorList>
    </citation>
    <scope>NUCLEOTIDE SEQUENCE [LARGE SCALE GENOMIC DNA]</scope>
    <source>
        <strain evidence="9">CGMCC 4.1437</strain>
    </source>
</reference>
<comment type="subcellular location">
    <subcellularLocation>
        <location evidence="1">Cell membrane</location>
        <topology evidence="1">Multi-pass membrane protein</topology>
    </subcellularLocation>
</comment>
<dbReference type="EMBL" id="JBHSOF010000021">
    <property type="protein sequence ID" value="MFC5664880.1"/>
    <property type="molecule type" value="Genomic_DNA"/>
</dbReference>
<sequence length="401" mass="39320">MSAFPARLARPTAPNRTTAPVRSGPPHRTAAPRTAVRRTGAVAPGRRAPGAAGAAVLLAAAASGISGPSLALPAAAPALHVPTGSAAWLMTAYGLGLLLRTPLLAAAAGRHGPGALIRSGAALVALGAAIVQAAPAALLPLAAERTMEAAGAAGLTVAAFRTAGRDRTGRSTGLVAIGNAAGGTLGLFVGAGAAQLLGWRAALVMPLLALAVLPAALRSAGRRDTLKVASGRFRDALPLGLLRRVAFRRPALLMLAVATVNFALVYGAPRRVAALTGWGPLPTGAAVAAVALGGALLSWQLVRFAPALGSGRVRVLLTAGSLAAAGAAAFAPWPALVLLGSGLSSLVTAGGQGVLTGSAVGGLDPERQGGAIGLFNLAFPAGVAAGPVLAAFADQTVQFLY</sequence>
<organism evidence="8 9">
    <name type="scientific">Kitasatospora misakiensis</name>
    <dbReference type="NCBI Taxonomy" id="67330"/>
    <lineage>
        <taxon>Bacteria</taxon>
        <taxon>Bacillati</taxon>
        <taxon>Actinomycetota</taxon>
        <taxon>Actinomycetes</taxon>
        <taxon>Kitasatosporales</taxon>
        <taxon>Streptomycetaceae</taxon>
        <taxon>Kitasatospora</taxon>
    </lineage>
</organism>
<evidence type="ECO:0000256" key="2">
    <source>
        <dbReference type="ARBA" id="ARBA00022475"/>
    </source>
</evidence>
<feature type="transmembrane region" description="Helical" evidence="7">
    <location>
        <begin position="251"/>
        <end position="269"/>
    </location>
</feature>
<feature type="transmembrane region" description="Helical" evidence="7">
    <location>
        <begin position="48"/>
        <end position="66"/>
    </location>
</feature>
<dbReference type="PANTHER" id="PTHR43124">
    <property type="entry name" value="PURINE EFFLUX PUMP PBUE"/>
    <property type="match status" value="1"/>
</dbReference>
<keyword evidence="3 7" id="KW-0812">Transmembrane</keyword>
<feature type="transmembrane region" description="Helical" evidence="7">
    <location>
        <begin position="120"/>
        <end position="141"/>
    </location>
</feature>
<evidence type="ECO:0000256" key="3">
    <source>
        <dbReference type="ARBA" id="ARBA00022692"/>
    </source>
</evidence>
<evidence type="ECO:0000256" key="1">
    <source>
        <dbReference type="ARBA" id="ARBA00004651"/>
    </source>
</evidence>
<accession>A0ABW0X529</accession>
<feature type="transmembrane region" description="Helical" evidence="7">
    <location>
        <begin position="147"/>
        <end position="164"/>
    </location>
</feature>
<feature type="region of interest" description="Disordered" evidence="6">
    <location>
        <begin position="1"/>
        <end position="45"/>
    </location>
</feature>
<dbReference type="InterPro" id="IPR050189">
    <property type="entry name" value="MFS_Efflux_Transporters"/>
</dbReference>
<evidence type="ECO:0000256" key="7">
    <source>
        <dbReference type="SAM" id="Phobius"/>
    </source>
</evidence>
<evidence type="ECO:0000256" key="4">
    <source>
        <dbReference type="ARBA" id="ARBA00022989"/>
    </source>
</evidence>